<protein>
    <submittedName>
        <fullName evidence="1">Uncharacterized protein</fullName>
    </submittedName>
</protein>
<sequence length="93" mass="10426">MFTNQALILFCIFMFYLTQHYDDINLIIMHIEHAYHDTHPPLPAHNNDNDNVDAGAWGNVPDVNSEWGDIDDDDVQQGWGTVNATAAPSVVSD</sequence>
<keyword evidence="2" id="KW-1185">Reference proteome</keyword>
<proteinExistence type="predicted"/>
<name>A0ACC1TEF0_9APHY</name>
<dbReference type="Proteomes" id="UP001148662">
    <property type="component" value="Unassembled WGS sequence"/>
</dbReference>
<reference evidence="1" key="1">
    <citation type="submission" date="2022-07" db="EMBL/GenBank/DDBJ databases">
        <title>Genome Sequence of Phlebia brevispora.</title>
        <authorList>
            <person name="Buettner E."/>
        </authorList>
    </citation>
    <scope>NUCLEOTIDE SEQUENCE</scope>
    <source>
        <strain evidence="1">MPL23</strain>
    </source>
</reference>
<comment type="caution">
    <text evidence="1">The sequence shown here is derived from an EMBL/GenBank/DDBJ whole genome shotgun (WGS) entry which is preliminary data.</text>
</comment>
<organism evidence="1 2">
    <name type="scientific">Phlebia brevispora</name>
    <dbReference type="NCBI Taxonomy" id="194682"/>
    <lineage>
        <taxon>Eukaryota</taxon>
        <taxon>Fungi</taxon>
        <taxon>Dikarya</taxon>
        <taxon>Basidiomycota</taxon>
        <taxon>Agaricomycotina</taxon>
        <taxon>Agaricomycetes</taxon>
        <taxon>Polyporales</taxon>
        <taxon>Meruliaceae</taxon>
        <taxon>Phlebia</taxon>
    </lineage>
</organism>
<evidence type="ECO:0000313" key="2">
    <source>
        <dbReference type="Proteomes" id="UP001148662"/>
    </source>
</evidence>
<accession>A0ACC1TEF0</accession>
<evidence type="ECO:0000313" key="1">
    <source>
        <dbReference type="EMBL" id="KAJ3559328.1"/>
    </source>
</evidence>
<dbReference type="EMBL" id="JANHOG010000032">
    <property type="protein sequence ID" value="KAJ3559328.1"/>
    <property type="molecule type" value="Genomic_DNA"/>
</dbReference>
<gene>
    <name evidence="1" type="ORF">NM688_g411</name>
</gene>